<evidence type="ECO:0000256" key="3">
    <source>
        <dbReference type="ARBA" id="ARBA00022989"/>
    </source>
</evidence>
<name>A0A1G8XQS7_ACTMZ</name>
<accession>A0A1G8XQS7</accession>
<dbReference type="Pfam" id="PF02656">
    <property type="entry name" value="DUF202"/>
    <property type="match status" value="1"/>
</dbReference>
<dbReference type="GO" id="GO:0012505">
    <property type="term" value="C:endomembrane system"/>
    <property type="evidence" value="ECO:0007669"/>
    <property type="project" value="UniProtKB-SubCell"/>
</dbReference>
<dbReference type="RefSeq" id="WP_092626876.1">
    <property type="nucleotide sequence ID" value="NZ_FNFM01000003.1"/>
</dbReference>
<feature type="domain" description="DUF202" evidence="6">
    <location>
        <begin position="16"/>
        <end position="78"/>
    </location>
</feature>
<reference evidence="8" key="1">
    <citation type="submission" date="2016-10" db="EMBL/GenBank/DDBJ databases">
        <authorList>
            <person name="Varghese N."/>
            <person name="Submissions S."/>
        </authorList>
    </citation>
    <scope>NUCLEOTIDE SEQUENCE [LARGE SCALE GENOMIC DNA]</scope>
    <source>
        <strain evidence="8">DSM 45460</strain>
    </source>
</reference>
<dbReference type="Proteomes" id="UP000199213">
    <property type="component" value="Unassembled WGS sequence"/>
</dbReference>
<evidence type="ECO:0000256" key="4">
    <source>
        <dbReference type="ARBA" id="ARBA00023136"/>
    </source>
</evidence>
<sequence>MSEHDTGGDGARAPVDPGLQIERTTLAWLRTGLSFAVGSLVLTRLIAHTRPLVALGCVLALLPVAVLVGVLAVRRYRADSALPQHRQPLTGGALPAGVALLAVLVGAVGMVYTVLL</sequence>
<comment type="subcellular location">
    <subcellularLocation>
        <location evidence="1">Endomembrane system</location>
        <topology evidence="1">Multi-pass membrane protein</topology>
    </subcellularLocation>
</comment>
<keyword evidence="3 5" id="KW-1133">Transmembrane helix</keyword>
<keyword evidence="4 5" id="KW-0472">Membrane</keyword>
<organism evidence="7 8">
    <name type="scientific">Actinopolyspora mzabensis</name>
    <dbReference type="NCBI Taxonomy" id="995066"/>
    <lineage>
        <taxon>Bacteria</taxon>
        <taxon>Bacillati</taxon>
        <taxon>Actinomycetota</taxon>
        <taxon>Actinomycetes</taxon>
        <taxon>Actinopolysporales</taxon>
        <taxon>Actinopolysporaceae</taxon>
        <taxon>Actinopolyspora</taxon>
    </lineage>
</organism>
<keyword evidence="2 5" id="KW-0812">Transmembrane</keyword>
<feature type="transmembrane region" description="Helical" evidence="5">
    <location>
        <begin position="93"/>
        <end position="115"/>
    </location>
</feature>
<evidence type="ECO:0000256" key="5">
    <source>
        <dbReference type="SAM" id="Phobius"/>
    </source>
</evidence>
<evidence type="ECO:0000313" key="7">
    <source>
        <dbReference type="EMBL" id="SDJ93022.1"/>
    </source>
</evidence>
<protein>
    <submittedName>
        <fullName evidence="7">Uncharacterized membrane protein YidH, DUF202 family</fullName>
    </submittedName>
</protein>
<dbReference type="EMBL" id="FNFM01000003">
    <property type="protein sequence ID" value="SDJ93022.1"/>
    <property type="molecule type" value="Genomic_DNA"/>
</dbReference>
<dbReference type="InterPro" id="IPR003807">
    <property type="entry name" value="DUF202"/>
</dbReference>
<evidence type="ECO:0000256" key="2">
    <source>
        <dbReference type="ARBA" id="ARBA00022692"/>
    </source>
</evidence>
<evidence type="ECO:0000313" key="8">
    <source>
        <dbReference type="Proteomes" id="UP000199213"/>
    </source>
</evidence>
<keyword evidence="8" id="KW-1185">Reference proteome</keyword>
<gene>
    <name evidence="7" type="ORF">SAMN04487820_10322</name>
</gene>
<proteinExistence type="predicted"/>
<dbReference type="AlphaFoldDB" id="A0A1G8XQS7"/>
<evidence type="ECO:0000256" key="1">
    <source>
        <dbReference type="ARBA" id="ARBA00004127"/>
    </source>
</evidence>
<feature type="transmembrane region" description="Helical" evidence="5">
    <location>
        <begin position="27"/>
        <end position="46"/>
    </location>
</feature>
<dbReference type="OrthoDB" id="3701077at2"/>
<evidence type="ECO:0000259" key="6">
    <source>
        <dbReference type="Pfam" id="PF02656"/>
    </source>
</evidence>
<feature type="transmembrane region" description="Helical" evidence="5">
    <location>
        <begin position="52"/>
        <end position="73"/>
    </location>
</feature>